<keyword evidence="6" id="KW-1185">Reference proteome</keyword>
<reference evidence="5 6" key="1">
    <citation type="submission" date="2020-04" db="EMBL/GenBank/DDBJ databases">
        <title>Pseudoalteromonas caenipelagi sp. nov., isolated from a tidal flat.</title>
        <authorList>
            <person name="Park S."/>
            <person name="Yoon J.-H."/>
        </authorList>
    </citation>
    <scope>NUCLEOTIDE SEQUENCE [LARGE SCALE GENOMIC DNA]</scope>
    <source>
        <strain evidence="5 6">JBTF-M23</strain>
    </source>
</reference>
<name>A0A849VL55_9GAMM</name>
<dbReference type="Gene3D" id="3.40.50.2300">
    <property type="match status" value="1"/>
</dbReference>
<comment type="caution">
    <text evidence="5">The sequence shown here is derived from an EMBL/GenBank/DDBJ whole genome shotgun (WGS) entry which is preliminary data.</text>
</comment>
<dbReference type="Gene3D" id="1.10.10.10">
    <property type="entry name" value="Winged helix-like DNA-binding domain superfamily/Winged helix DNA-binding domain"/>
    <property type="match status" value="1"/>
</dbReference>
<evidence type="ECO:0000256" key="3">
    <source>
        <dbReference type="ARBA" id="ARBA00023163"/>
    </source>
</evidence>
<dbReference type="Proteomes" id="UP000586305">
    <property type="component" value="Unassembled WGS sequence"/>
</dbReference>
<proteinExistence type="predicted"/>
<sequence>MGTRQAQIKVSLGIVGINMGKVNCKAAIVTRTAVCRTDENLESIRSLLKLLNISSQVLECDKALVELPIEQLVFVDLTGFTCEEVYSFDMAVLAKRKSLILFNACEGQVDERRALLAGVKGVIYAKDEPDIKLKGIKAVKDGELWFRRSIISSTFSELLVEHAIFSNPTPTPKLEDGTFNLTKREKTIVKLIAEGAQNKEIANKLHISDHTVKTHLYSAFRKTKSRNRIELLNWARQFFPDALTRSYSE</sequence>
<accession>A0A849VL55</accession>
<dbReference type="RefSeq" id="WP_171627565.1">
    <property type="nucleotide sequence ID" value="NZ_JABBPG010000010.1"/>
</dbReference>
<dbReference type="AlphaFoldDB" id="A0A849VL55"/>
<evidence type="ECO:0000313" key="6">
    <source>
        <dbReference type="Proteomes" id="UP000586305"/>
    </source>
</evidence>
<dbReference type="InterPro" id="IPR016032">
    <property type="entry name" value="Sig_transdc_resp-reg_C-effctor"/>
</dbReference>
<keyword evidence="1" id="KW-0805">Transcription regulation</keyword>
<dbReference type="InterPro" id="IPR000792">
    <property type="entry name" value="Tscrpt_reg_LuxR_C"/>
</dbReference>
<keyword evidence="3" id="KW-0804">Transcription</keyword>
<organism evidence="5 6">
    <name type="scientific">Pseudoalteromonas caenipelagi</name>
    <dbReference type="NCBI Taxonomy" id="2726988"/>
    <lineage>
        <taxon>Bacteria</taxon>
        <taxon>Pseudomonadati</taxon>
        <taxon>Pseudomonadota</taxon>
        <taxon>Gammaproteobacteria</taxon>
        <taxon>Alteromonadales</taxon>
        <taxon>Pseudoalteromonadaceae</taxon>
        <taxon>Pseudoalteromonas</taxon>
    </lineage>
</organism>
<dbReference type="Pfam" id="PF00196">
    <property type="entry name" value="GerE"/>
    <property type="match status" value="1"/>
</dbReference>
<dbReference type="PANTHER" id="PTHR44688">
    <property type="entry name" value="DNA-BINDING TRANSCRIPTIONAL ACTIVATOR DEVR_DOSR"/>
    <property type="match status" value="1"/>
</dbReference>
<dbReference type="PROSITE" id="PS00622">
    <property type="entry name" value="HTH_LUXR_1"/>
    <property type="match status" value="1"/>
</dbReference>
<protein>
    <submittedName>
        <fullName evidence="5">Response regulator transcription factor</fullName>
    </submittedName>
</protein>
<dbReference type="PRINTS" id="PR00038">
    <property type="entry name" value="HTHLUXR"/>
</dbReference>
<evidence type="ECO:0000256" key="1">
    <source>
        <dbReference type="ARBA" id="ARBA00023015"/>
    </source>
</evidence>
<dbReference type="EMBL" id="JABBPG010000010">
    <property type="protein sequence ID" value="NOU52504.1"/>
    <property type="molecule type" value="Genomic_DNA"/>
</dbReference>
<dbReference type="InterPro" id="IPR036388">
    <property type="entry name" value="WH-like_DNA-bd_sf"/>
</dbReference>
<dbReference type="PANTHER" id="PTHR44688:SF16">
    <property type="entry name" value="DNA-BINDING TRANSCRIPTIONAL ACTIVATOR DEVR_DOSR"/>
    <property type="match status" value="1"/>
</dbReference>
<dbReference type="PROSITE" id="PS50043">
    <property type="entry name" value="HTH_LUXR_2"/>
    <property type="match status" value="1"/>
</dbReference>
<dbReference type="SMART" id="SM00421">
    <property type="entry name" value="HTH_LUXR"/>
    <property type="match status" value="1"/>
</dbReference>
<evidence type="ECO:0000256" key="2">
    <source>
        <dbReference type="ARBA" id="ARBA00023125"/>
    </source>
</evidence>
<gene>
    <name evidence="5" type="ORF">HG263_18485</name>
</gene>
<keyword evidence="2" id="KW-0238">DNA-binding</keyword>
<evidence type="ECO:0000313" key="5">
    <source>
        <dbReference type="EMBL" id="NOU52504.1"/>
    </source>
</evidence>
<evidence type="ECO:0000259" key="4">
    <source>
        <dbReference type="PROSITE" id="PS50043"/>
    </source>
</evidence>
<dbReference type="SUPFAM" id="SSF46894">
    <property type="entry name" value="C-terminal effector domain of the bipartite response regulators"/>
    <property type="match status" value="1"/>
</dbReference>
<dbReference type="GO" id="GO:0003677">
    <property type="term" value="F:DNA binding"/>
    <property type="evidence" value="ECO:0007669"/>
    <property type="project" value="UniProtKB-KW"/>
</dbReference>
<dbReference type="GO" id="GO:0006355">
    <property type="term" value="P:regulation of DNA-templated transcription"/>
    <property type="evidence" value="ECO:0007669"/>
    <property type="project" value="InterPro"/>
</dbReference>
<feature type="domain" description="HTH luxR-type" evidence="4">
    <location>
        <begin position="174"/>
        <end position="239"/>
    </location>
</feature>
<dbReference type="CDD" id="cd06170">
    <property type="entry name" value="LuxR_C_like"/>
    <property type="match status" value="1"/>
</dbReference>